<evidence type="ECO:0000313" key="3">
    <source>
        <dbReference type="Proteomes" id="UP000706151"/>
    </source>
</evidence>
<feature type="signal peptide" evidence="1">
    <location>
        <begin position="1"/>
        <end position="27"/>
    </location>
</feature>
<dbReference type="AlphaFoldDB" id="A0A935TBK5"/>
<reference evidence="2 3" key="1">
    <citation type="submission" date="2020-10" db="EMBL/GenBank/DDBJ databases">
        <title>Connecting structure to function with the recovery of over 1000 high-quality activated sludge metagenome-assembled genomes encoding full-length rRNA genes using long-read sequencing.</title>
        <authorList>
            <person name="Singleton C.M."/>
            <person name="Petriglieri F."/>
            <person name="Kristensen J.M."/>
            <person name="Kirkegaard R.H."/>
            <person name="Michaelsen T.Y."/>
            <person name="Andersen M.H."/>
            <person name="Karst S.M."/>
            <person name="Dueholm M.S."/>
            <person name="Nielsen P.H."/>
            <person name="Albertsen M."/>
        </authorList>
    </citation>
    <scope>NUCLEOTIDE SEQUENCE [LARGE SCALE GENOMIC DNA]</scope>
    <source>
        <strain evidence="2">Fred_18-Q3-R57-64_BAT3C.720</strain>
    </source>
</reference>
<proteinExistence type="predicted"/>
<gene>
    <name evidence="2" type="ORF">IPK02_16825</name>
</gene>
<dbReference type="Proteomes" id="UP000706151">
    <property type="component" value="Unassembled WGS sequence"/>
</dbReference>
<name>A0A935TBK5_9PROT</name>
<feature type="chain" id="PRO_5037419362" evidence="1">
    <location>
        <begin position="28"/>
        <end position="342"/>
    </location>
</feature>
<dbReference type="EMBL" id="JADJOT010000010">
    <property type="protein sequence ID" value="MBK7955471.1"/>
    <property type="molecule type" value="Genomic_DNA"/>
</dbReference>
<organism evidence="2 3">
    <name type="scientific">Candidatus Accumulibacter affinis</name>
    <dbReference type="NCBI Taxonomy" id="2954384"/>
    <lineage>
        <taxon>Bacteria</taxon>
        <taxon>Pseudomonadati</taxon>
        <taxon>Pseudomonadota</taxon>
        <taxon>Betaproteobacteria</taxon>
        <taxon>Candidatus Accumulibacter</taxon>
    </lineage>
</organism>
<accession>A0A935TBK5</accession>
<sequence>MKFFASTSILLTLVGSQLAVLPGPALGGQVTYTLAQIGGKMSVRTPVSTSWPFGTDTANAEAGVQIAGTPGGTFTGSTGVLPVWSGTLGANGTTLTPSATNAVGAPAPTAGSLDYFPRGFWAANQVGGTIKIPTAGYFNVVKDPGPASAVLTQTTGNATARGSATWTFVPGLINNDWDGVESARVAMVNPAGAAIPANTRAVSNVSDPLFFYLPVDNEPLTFQVSLADLRVEIEGITGSTETGQFADAYYRWTVMFGAGEIPGENVLLSQNGGDDYFDLGITTPNPGTVVDYTNNTLSAGVYWMTADLNLGAEIIAEPGSLALLALGLAGLSAGRRRAGLKI</sequence>
<evidence type="ECO:0000313" key="2">
    <source>
        <dbReference type="EMBL" id="MBK7955471.1"/>
    </source>
</evidence>
<comment type="caution">
    <text evidence="2">The sequence shown here is derived from an EMBL/GenBank/DDBJ whole genome shotgun (WGS) entry which is preliminary data.</text>
</comment>
<evidence type="ECO:0000256" key="1">
    <source>
        <dbReference type="SAM" id="SignalP"/>
    </source>
</evidence>
<keyword evidence="1" id="KW-0732">Signal</keyword>
<protein>
    <submittedName>
        <fullName evidence="2">PEP-CTERM sorting domain-containing protein</fullName>
    </submittedName>
</protein>